<dbReference type="PANTHER" id="PTHR11904:SF9">
    <property type="entry name" value="PURINE NUCLEOSIDE PHOSPHORYLASE-RELATED"/>
    <property type="match status" value="1"/>
</dbReference>
<evidence type="ECO:0000313" key="9">
    <source>
        <dbReference type="Proteomes" id="UP000184041"/>
    </source>
</evidence>
<dbReference type="Proteomes" id="UP000184041">
    <property type="component" value="Unassembled WGS sequence"/>
</dbReference>
<comment type="similarity">
    <text evidence="2 5">Belongs to the PNP/MTAP phosphorylase family.</text>
</comment>
<dbReference type="InterPro" id="IPR011268">
    <property type="entry name" value="Purine_phosphorylase"/>
</dbReference>
<keyword evidence="4 5" id="KW-0808">Transferase</keyword>
<feature type="binding site" evidence="6">
    <location>
        <position position="184"/>
    </location>
    <ligand>
        <name>a purine D-ribonucleoside</name>
        <dbReference type="ChEBI" id="CHEBI:142355"/>
    </ligand>
</feature>
<feature type="binding site" evidence="6">
    <location>
        <position position="31"/>
    </location>
    <ligand>
        <name>phosphate</name>
        <dbReference type="ChEBI" id="CHEBI:43474"/>
    </ligand>
</feature>
<dbReference type="GO" id="GO:0005737">
    <property type="term" value="C:cytoplasm"/>
    <property type="evidence" value="ECO:0007669"/>
    <property type="project" value="TreeGrafter"/>
</dbReference>
<evidence type="ECO:0000256" key="5">
    <source>
        <dbReference type="PIRNR" id="PIRNR000477"/>
    </source>
</evidence>
<feature type="binding site" evidence="6">
    <location>
        <position position="114"/>
    </location>
    <ligand>
        <name>phosphate</name>
        <dbReference type="ChEBI" id="CHEBI:43474"/>
    </ligand>
</feature>
<proteinExistence type="inferred from homology"/>
<dbReference type="PIRSF" id="PIRSF000477">
    <property type="entry name" value="PurNPase"/>
    <property type="match status" value="1"/>
</dbReference>
<feature type="binding site" evidence="6">
    <location>
        <position position="226"/>
    </location>
    <ligand>
        <name>a purine D-ribonucleoside</name>
        <dbReference type="ChEBI" id="CHEBI:142355"/>
    </ligand>
</feature>
<dbReference type="Pfam" id="PF01048">
    <property type="entry name" value="PNP_UDP_1"/>
    <property type="match status" value="1"/>
</dbReference>
<feature type="binding site" evidence="6">
    <location>
        <position position="62"/>
    </location>
    <ligand>
        <name>phosphate</name>
        <dbReference type="ChEBI" id="CHEBI:43474"/>
    </ligand>
</feature>
<dbReference type="InterPro" id="IPR000845">
    <property type="entry name" value="Nucleoside_phosphorylase_d"/>
</dbReference>
<dbReference type="InterPro" id="IPR035994">
    <property type="entry name" value="Nucleoside_phosphorylase_sf"/>
</dbReference>
<dbReference type="GO" id="GO:0004731">
    <property type="term" value="F:purine-nucleoside phosphorylase activity"/>
    <property type="evidence" value="ECO:0007669"/>
    <property type="project" value="UniProtKB-EC"/>
</dbReference>
<feature type="domain" description="Nucleoside phosphorylase" evidence="7">
    <location>
        <begin position="25"/>
        <end position="261"/>
    </location>
</feature>
<evidence type="ECO:0000313" key="8">
    <source>
        <dbReference type="EMBL" id="SHF63626.1"/>
    </source>
</evidence>
<keyword evidence="9" id="KW-1185">Reference proteome</keyword>
<comment type="pathway">
    <text evidence="1 5">Purine metabolism; purine nucleoside salvage.</text>
</comment>
<dbReference type="OrthoDB" id="1523230at2"/>
<dbReference type="EC" id="2.4.2.1" evidence="5"/>
<dbReference type="GO" id="GO:0009116">
    <property type="term" value="P:nucleoside metabolic process"/>
    <property type="evidence" value="ECO:0007669"/>
    <property type="project" value="InterPro"/>
</dbReference>
<evidence type="ECO:0000256" key="4">
    <source>
        <dbReference type="ARBA" id="ARBA00022679"/>
    </source>
</evidence>
<feature type="binding site" evidence="6">
    <location>
        <begin position="82"/>
        <end position="84"/>
    </location>
    <ligand>
        <name>phosphate</name>
        <dbReference type="ChEBI" id="CHEBI:43474"/>
    </ligand>
</feature>
<name>A0A1M5D9H9_9BACT</name>
<dbReference type="NCBIfam" id="TIGR01697">
    <property type="entry name" value="PNPH-PUNA-XAPA"/>
    <property type="match status" value="1"/>
</dbReference>
<dbReference type="PANTHER" id="PTHR11904">
    <property type="entry name" value="METHYLTHIOADENOSINE/PURINE NUCLEOSIDE PHOSPHORYLASE"/>
    <property type="match status" value="1"/>
</dbReference>
<dbReference type="RefSeq" id="WP_073063971.1">
    <property type="nucleotide sequence ID" value="NZ_FQUS01000011.1"/>
</dbReference>
<feature type="binding site" evidence="6">
    <location>
        <position position="203"/>
    </location>
    <ligand>
        <name>phosphate</name>
        <dbReference type="ChEBI" id="CHEBI:43474"/>
    </ligand>
</feature>
<evidence type="ECO:0000256" key="6">
    <source>
        <dbReference type="PIRSR" id="PIRSR000477-2"/>
    </source>
</evidence>
<comment type="function">
    <text evidence="5">The purine nucleoside phosphorylases catalyze the phosphorolytic breakdown of the N-glycosidic bond in the beta-(deoxy)ribonucleoside molecules, with the formation of the corresponding free purine bases and pentose-1-phosphate.</text>
</comment>
<protein>
    <recommendedName>
        <fullName evidence="5">Purine nucleoside phosphorylase</fullName>
        <ecNumber evidence="5">2.4.2.1</ecNumber>
    </recommendedName>
    <alternativeName>
        <fullName evidence="5">Inosine-guanosine phosphorylase</fullName>
    </alternativeName>
</protein>
<evidence type="ECO:0000256" key="1">
    <source>
        <dbReference type="ARBA" id="ARBA00005058"/>
    </source>
</evidence>
<dbReference type="Gene3D" id="3.40.50.1580">
    <property type="entry name" value="Nucleoside phosphorylase domain"/>
    <property type="match status" value="1"/>
</dbReference>
<keyword evidence="3 5" id="KW-0328">Glycosyltransferase</keyword>
<evidence type="ECO:0000256" key="3">
    <source>
        <dbReference type="ARBA" id="ARBA00022676"/>
    </source>
</evidence>
<dbReference type="EMBL" id="FQUS01000011">
    <property type="protein sequence ID" value="SHF63626.1"/>
    <property type="molecule type" value="Genomic_DNA"/>
</dbReference>
<dbReference type="CDD" id="cd09009">
    <property type="entry name" value="PNP-EcPNPII_like"/>
    <property type="match status" value="1"/>
</dbReference>
<dbReference type="NCBIfam" id="NF006054">
    <property type="entry name" value="PRK08202.1"/>
    <property type="match status" value="1"/>
</dbReference>
<evidence type="ECO:0000256" key="2">
    <source>
        <dbReference type="ARBA" id="ARBA00006751"/>
    </source>
</evidence>
<evidence type="ECO:0000259" key="7">
    <source>
        <dbReference type="Pfam" id="PF01048"/>
    </source>
</evidence>
<accession>A0A1M5D9H9</accession>
<organism evidence="8 9">
    <name type="scientific">Fodinibius roseus</name>
    <dbReference type="NCBI Taxonomy" id="1194090"/>
    <lineage>
        <taxon>Bacteria</taxon>
        <taxon>Pseudomonadati</taxon>
        <taxon>Balneolota</taxon>
        <taxon>Balneolia</taxon>
        <taxon>Balneolales</taxon>
        <taxon>Balneolaceae</taxon>
        <taxon>Fodinibius</taxon>
    </lineage>
</organism>
<sequence length="263" mass="28620">MSVPDFAESIARYLRTRDIPAPIEAAVILGSGLGGFAAHIEHPLVLPYADIPGMPQTSVAGHEGKIIVGTVRDRAVLAFSGRFHHYEGFSYAQAATPVYLAQKMEARKLIISNAAGAINTSFSVGDLMVIEDVIRGNQRVSPTGYPRHPYRHHRWVETVRSLAAGLNLSTRQGTYIYAKGPNYETKAEIRAFRRMGADAVGMSTAPELFEAARLELKSAGISLISNMASGVTANKLNHQEVKAAADSRKEDFARLVKALIEQF</sequence>
<dbReference type="UniPathway" id="UPA00606"/>
<gene>
    <name evidence="8" type="ORF">SAMN05443144_11140</name>
</gene>
<dbReference type="STRING" id="1194090.SAMN05443144_11140"/>
<dbReference type="SUPFAM" id="SSF53167">
    <property type="entry name" value="Purine and uridine phosphorylases"/>
    <property type="match status" value="1"/>
</dbReference>
<reference evidence="8 9" key="1">
    <citation type="submission" date="2016-11" db="EMBL/GenBank/DDBJ databases">
        <authorList>
            <person name="Jaros S."/>
            <person name="Januszkiewicz K."/>
            <person name="Wedrychowicz H."/>
        </authorList>
    </citation>
    <scope>NUCLEOTIDE SEQUENCE [LARGE SCALE GENOMIC DNA]</scope>
    <source>
        <strain evidence="8 9">DSM 21986</strain>
    </source>
</reference>
<dbReference type="AlphaFoldDB" id="A0A1M5D9H9"/>